<feature type="domain" description="Heterokaryon incompatibility" evidence="1">
    <location>
        <begin position="24"/>
        <end position="115"/>
    </location>
</feature>
<dbReference type="Pfam" id="PF26640">
    <property type="entry name" value="DUF8212"/>
    <property type="match status" value="1"/>
</dbReference>
<proteinExistence type="predicted"/>
<feature type="domain" description="DUF8212" evidence="2">
    <location>
        <begin position="219"/>
        <end position="249"/>
    </location>
</feature>
<evidence type="ECO:0008006" key="5">
    <source>
        <dbReference type="Google" id="ProtNLM"/>
    </source>
</evidence>
<organism evidence="3 4">
    <name type="scientific">Lithohypha guttulata</name>
    <dbReference type="NCBI Taxonomy" id="1690604"/>
    <lineage>
        <taxon>Eukaryota</taxon>
        <taxon>Fungi</taxon>
        <taxon>Dikarya</taxon>
        <taxon>Ascomycota</taxon>
        <taxon>Pezizomycotina</taxon>
        <taxon>Eurotiomycetes</taxon>
        <taxon>Chaetothyriomycetidae</taxon>
        <taxon>Chaetothyriales</taxon>
        <taxon>Trichomeriaceae</taxon>
        <taxon>Lithohypha</taxon>
    </lineage>
</organism>
<sequence>MRLINARTLTFEEVEDDITTNLKYGILSHRWGEEEVTYQDAISVGLQHIQKKGIKKIRAVCRLARLSGLHYAWVDTCCIDKSSSAELSEAINSMFRWYQQAYTCFAYLDDIDVDSAPELSLWFSRAWTLQELIAPRNVLFYIKNWQLLGSKAELADNISARTGIPHGVLTNTVNIYSLPVAQRMSWARRRSARRLEDIAYSLLGLFDVNMPLLYGEGRKAFRRLQEEIIKQNNDQTIFLWAARAQDVGKLLAPSPDGFDPSRVFQFKPSRKGKRPFAVTNLGLSISLPLIPWHSKTYLALLDCEVTSSGTRDGWHQPGLYLRRIRDSDLFEKINFSARDYGFLQTLDTSWSRIKDIHIAIDSTAMPRDSTRPLDSASSIYHDKNLDEEHYDLILRSAKVHDERRPLGYISSIYHRAPVDDEELYGFVLRSIGVHHERGVDDIVPQCNISTKHVWDPTDRVLEMVAGTSGDAVIITLPQHPMIPTGIHAIKLGFDFDFYPCCMVGVVHSDCALGACQCKHSVHGVESEKILAAVDLSQEHEWLGLGHDHVIPLSSEGYWLLKGDLLLGLSVLLGPPAIVDQATLEDCFAKRQVSVRLTREPYRGKIAWMFDLRISPCPGMFCSSHEPQGRDVMLSPPEIIVSPPLLSP</sequence>
<protein>
    <recommendedName>
        <fullName evidence="5">Heterokaryon incompatibility domain-containing protein</fullName>
    </recommendedName>
</protein>
<reference evidence="3 4" key="1">
    <citation type="submission" date="2023-08" db="EMBL/GenBank/DDBJ databases">
        <title>Black Yeasts Isolated from many extreme environments.</title>
        <authorList>
            <person name="Coleine C."/>
            <person name="Stajich J.E."/>
            <person name="Selbmann L."/>
        </authorList>
    </citation>
    <scope>NUCLEOTIDE SEQUENCE [LARGE SCALE GENOMIC DNA]</scope>
    <source>
        <strain evidence="3 4">CCFEE 5885</strain>
    </source>
</reference>
<comment type="caution">
    <text evidence="3">The sequence shown here is derived from an EMBL/GenBank/DDBJ whole genome shotgun (WGS) entry which is preliminary data.</text>
</comment>
<gene>
    <name evidence="3" type="ORF">LTR24_002352</name>
</gene>
<dbReference type="Pfam" id="PF06985">
    <property type="entry name" value="HET"/>
    <property type="match status" value="1"/>
</dbReference>
<evidence type="ECO:0000259" key="1">
    <source>
        <dbReference type="Pfam" id="PF06985"/>
    </source>
</evidence>
<accession>A0ABR0KIF6</accession>
<evidence type="ECO:0000259" key="2">
    <source>
        <dbReference type="Pfam" id="PF26640"/>
    </source>
</evidence>
<name>A0ABR0KIF6_9EURO</name>
<evidence type="ECO:0000313" key="3">
    <source>
        <dbReference type="EMBL" id="KAK5097305.1"/>
    </source>
</evidence>
<keyword evidence="4" id="KW-1185">Reference proteome</keyword>
<dbReference type="PANTHER" id="PTHR10622">
    <property type="entry name" value="HET DOMAIN-CONTAINING PROTEIN"/>
    <property type="match status" value="1"/>
</dbReference>
<dbReference type="EMBL" id="JAVRRG010000019">
    <property type="protein sequence ID" value="KAK5097305.1"/>
    <property type="molecule type" value="Genomic_DNA"/>
</dbReference>
<dbReference type="InterPro" id="IPR010730">
    <property type="entry name" value="HET"/>
</dbReference>
<dbReference type="Proteomes" id="UP001345013">
    <property type="component" value="Unassembled WGS sequence"/>
</dbReference>
<dbReference type="InterPro" id="IPR058525">
    <property type="entry name" value="DUF8212"/>
</dbReference>
<dbReference type="PANTHER" id="PTHR10622:SF10">
    <property type="entry name" value="HET DOMAIN-CONTAINING PROTEIN"/>
    <property type="match status" value="1"/>
</dbReference>
<evidence type="ECO:0000313" key="4">
    <source>
        <dbReference type="Proteomes" id="UP001345013"/>
    </source>
</evidence>